<evidence type="ECO:0000256" key="4">
    <source>
        <dbReference type="ARBA" id="ARBA00022989"/>
    </source>
</evidence>
<sequence>MSNQEVIYSSLKVLQPPLESQNRLRPGATQRPVKTDDKEFSVPWHLIAVTLGVFCLLLLVTVTVLGTKILQCTQEEHRQDASPQNLSQKYHNIQNDNYLKEKLLNKTLEYDILKNETLQQKKELDSLFIEKKRCHRKRESFSKSLQNTGILEIGRNLE</sequence>
<reference evidence="11" key="1">
    <citation type="submission" date="2025-08" db="UniProtKB">
        <authorList>
            <consortium name="RefSeq"/>
        </authorList>
    </citation>
    <scope>IDENTIFICATION</scope>
</reference>
<dbReference type="InterPro" id="IPR013600">
    <property type="entry name" value="Ly49_N"/>
</dbReference>
<keyword evidence="7" id="KW-0325">Glycoprotein</keyword>
<feature type="domain" description="Ly49-like N-terminal" evidence="9">
    <location>
        <begin position="41"/>
        <end position="149"/>
    </location>
</feature>
<keyword evidence="4 8" id="KW-1133">Transmembrane helix</keyword>
<keyword evidence="2 8" id="KW-0812">Transmembrane</keyword>
<gene>
    <name evidence="11" type="primary">LOC101388311</name>
</gene>
<name>A0ABM0IAQ3_CERSS</name>
<evidence type="ECO:0000256" key="8">
    <source>
        <dbReference type="SAM" id="Phobius"/>
    </source>
</evidence>
<evidence type="ECO:0000313" key="10">
    <source>
        <dbReference type="Proteomes" id="UP000694910"/>
    </source>
</evidence>
<keyword evidence="6" id="KW-1015">Disulfide bond</keyword>
<evidence type="ECO:0000256" key="7">
    <source>
        <dbReference type="ARBA" id="ARBA00023180"/>
    </source>
</evidence>
<dbReference type="RefSeq" id="XP_004443921.1">
    <property type="nucleotide sequence ID" value="XM_004443864.2"/>
</dbReference>
<evidence type="ECO:0000256" key="2">
    <source>
        <dbReference type="ARBA" id="ARBA00022692"/>
    </source>
</evidence>
<accession>A0ABM0IAQ3</accession>
<keyword evidence="3" id="KW-0735">Signal-anchor</keyword>
<keyword evidence="10" id="KW-1185">Reference proteome</keyword>
<dbReference type="PANTHER" id="PTHR46329:SF1">
    <property type="entry name" value="KILLER CELL LECTIN-LIKE RECEPTOR 2"/>
    <property type="match status" value="1"/>
</dbReference>
<evidence type="ECO:0000313" key="11">
    <source>
        <dbReference type="RefSeq" id="XP_004443921.1"/>
    </source>
</evidence>
<dbReference type="Pfam" id="PF08391">
    <property type="entry name" value="Ly49"/>
    <property type="match status" value="1"/>
</dbReference>
<dbReference type="Proteomes" id="UP000694910">
    <property type="component" value="Unplaced"/>
</dbReference>
<protein>
    <submittedName>
        <fullName evidence="11">Killer cell lectin-like receptor 2</fullName>
    </submittedName>
</protein>
<organism evidence="10 11">
    <name type="scientific">Ceratotherium simum simum</name>
    <name type="common">Southern white rhinoceros</name>
    <dbReference type="NCBI Taxonomy" id="73337"/>
    <lineage>
        <taxon>Eukaryota</taxon>
        <taxon>Metazoa</taxon>
        <taxon>Chordata</taxon>
        <taxon>Craniata</taxon>
        <taxon>Vertebrata</taxon>
        <taxon>Euteleostomi</taxon>
        <taxon>Mammalia</taxon>
        <taxon>Eutheria</taxon>
        <taxon>Laurasiatheria</taxon>
        <taxon>Perissodactyla</taxon>
        <taxon>Rhinocerotidae</taxon>
        <taxon>Ceratotherium</taxon>
    </lineage>
</organism>
<comment type="subcellular location">
    <subcellularLocation>
        <location evidence="1">Membrane</location>
        <topology evidence="1">Single-pass type II membrane protein</topology>
    </subcellularLocation>
</comment>
<evidence type="ECO:0000256" key="5">
    <source>
        <dbReference type="ARBA" id="ARBA00023136"/>
    </source>
</evidence>
<evidence type="ECO:0000256" key="3">
    <source>
        <dbReference type="ARBA" id="ARBA00022968"/>
    </source>
</evidence>
<dbReference type="InterPro" id="IPR052013">
    <property type="entry name" value="Mouse_KLRs"/>
</dbReference>
<evidence type="ECO:0000256" key="6">
    <source>
        <dbReference type="ARBA" id="ARBA00023157"/>
    </source>
</evidence>
<feature type="transmembrane region" description="Helical" evidence="8">
    <location>
        <begin position="44"/>
        <end position="65"/>
    </location>
</feature>
<evidence type="ECO:0000259" key="9">
    <source>
        <dbReference type="Pfam" id="PF08391"/>
    </source>
</evidence>
<proteinExistence type="predicted"/>
<keyword evidence="5 8" id="KW-0472">Membrane</keyword>
<dbReference type="GeneID" id="101388311"/>
<evidence type="ECO:0000256" key="1">
    <source>
        <dbReference type="ARBA" id="ARBA00004606"/>
    </source>
</evidence>
<dbReference type="PANTHER" id="PTHR46329">
    <property type="entry name" value="KILLER CELL LECTIN-LIKE RECEPTOR 2"/>
    <property type="match status" value="1"/>
</dbReference>